<feature type="transmembrane region" description="Helical" evidence="9">
    <location>
        <begin position="283"/>
        <end position="303"/>
    </location>
</feature>
<keyword evidence="4 9" id="KW-0552">Olfaction</keyword>
<dbReference type="AlphaFoldDB" id="A0A921Z589"/>
<evidence type="ECO:0000256" key="2">
    <source>
        <dbReference type="ARBA" id="ARBA00022606"/>
    </source>
</evidence>
<keyword evidence="11" id="KW-1185">Reference proteome</keyword>
<feature type="transmembrane region" description="Helical" evidence="9">
    <location>
        <begin position="68"/>
        <end position="86"/>
    </location>
</feature>
<evidence type="ECO:0000256" key="3">
    <source>
        <dbReference type="ARBA" id="ARBA00022692"/>
    </source>
</evidence>
<name>A0A921Z589_MANSE</name>
<feature type="transmembrane region" description="Helical" evidence="9">
    <location>
        <begin position="315"/>
        <end position="334"/>
    </location>
</feature>
<evidence type="ECO:0000256" key="4">
    <source>
        <dbReference type="ARBA" id="ARBA00022725"/>
    </source>
</evidence>
<comment type="caution">
    <text evidence="10">The sequence shown here is derived from an EMBL/GenBank/DDBJ whole genome shotgun (WGS) entry which is preliminary data.</text>
</comment>
<evidence type="ECO:0000256" key="7">
    <source>
        <dbReference type="ARBA" id="ARBA00023170"/>
    </source>
</evidence>
<proteinExistence type="inferred from homology"/>
<dbReference type="PANTHER" id="PTHR21137">
    <property type="entry name" value="ODORANT RECEPTOR"/>
    <property type="match status" value="1"/>
</dbReference>
<comment type="similarity">
    <text evidence="9">Belongs to the insect chemoreceptor superfamily. Heteromeric odorant receptor channel (TC 1.A.69) family.</text>
</comment>
<keyword evidence="8 9" id="KW-0807">Transducer</keyword>
<reference evidence="10" key="2">
    <citation type="submission" date="2020-12" db="EMBL/GenBank/DDBJ databases">
        <authorList>
            <person name="Kanost M."/>
        </authorList>
    </citation>
    <scope>NUCLEOTIDE SEQUENCE</scope>
</reference>
<evidence type="ECO:0000256" key="9">
    <source>
        <dbReference type="RuleBase" id="RU351113"/>
    </source>
</evidence>
<dbReference type="GO" id="GO:0005886">
    <property type="term" value="C:plasma membrane"/>
    <property type="evidence" value="ECO:0007669"/>
    <property type="project" value="UniProtKB-SubCell"/>
</dbReference>
<dbReference type="PANTHER" id="PTHR21137:SF44">
    <property type="entry name" value="ODORANT RECEPTOR 13A-RELATED"/>
    <property type="match status" value="1"/>
</dbReference>
<evidence type="ECO:0000256" key="5">
    <source>
        <dbReference type="ARBA" id="ARBA00022989"/>
    </source>
</evidence>
<keyword evidence="2 9" id="KW-0716">Sensory transduction</keyword>
<accession>A0A921Z589</accession>
<evidence type="ECO:0000313" key="11">
    <source>
        <dbReference type="Proteomes" id="UP000791440"/>
    </source>
</evidence>
<dbReference type="OrthoDB" id="7696577at2759"/>
<feature type="transmembrane region" description="Helical" evidence="9">
    <location>
        <begin position="138"/>
        <end position="158"/>
    </location>
</feature>
<dbReference type="GO" id="GO:0005549">
    <property type="term" value="F:odorant binding"/>
    <property type="evidence" value="ECO:0007669"/>
    <property type="project" value="InterPro"/>
</dbReference>
<keyword evidence="7 9" id="KW-0675">Receptor</keyword>
<feature type="transmembrane region" description="Helical" evidence="9">
    <location>
        <begin position="40"/>
        <end position="62"/>
    </location>
</feature>
<evidence type="ECO:0000256" key="8">
    <source>
        <dbReference type="ARBA" id="ARBA00023224"/>
    </source>
</evidence>
<protein>
    <recommendedName>
        <fullName evidence="9">Odorant receptor</fullName>
    </recommendedName>
</protein>
<dbReference type="GO" id="GO:0007165">
    <property type="term" value="P:signal transduction"/>
    <property type="evidence" value="ECO:0007669"/>
    <property type="project" value="UniProtKB-KW"/>
</dbReference>
<sequence length="405" mass="47836">MVKTVDCLKQELLFEMDYVNNIGQKIFAYPFIGRSKTAFFFYRTTYFLVVLTAIQLFATLCLTKFKDWFEIINIAPNFGVCLMIVIKYSKIYSHRSVYDKILRHFRYDLWDVVSDSKDHRAILQQYTKTTRLIVRFQYYYTLILIVIVDLFPRIIMLYEAEFLGNEDQYLYPFDAWYPFDKVKWYYPAYIWESFMTAVVIFVYVFANMIHISYTRHICMELKILGNSMENLITAEDIVTITKNKDVDKLHENIKSKLKVIIKRHQYLAEITSELDDLLGDAMLLTYIFGSVFICLTAFTATVVGDIYMTVRYVSFFLSLLVEVFVQCIIGQILIDHSEKFERAIYSADWPHSELKTKKMLLILLTRAQKPFVYSANGYLVMNLDTFCGICSLSYQFFNLLRTAYN</sequence>
<dbReference type="InterPro" id="IPR004117">
    <property type="entry name" value="7tm6_olfct_rcpt"/>
</dbReference>
<keyword evidence="5 9" id="KW-1133">Transmembrane helix</keyword>
<dbReference type="Proteomes" id="UP000791440">
    <property type="component" value="Unassembled WGS sequence"/>
</dbReference>
<keyword evidence="6 9" id="KW-0472">Membrane</keyword>
<dbReference type="Pfam" id="PF02949">
    <property type="entry name" value="7tm_6"/>
    <property type="match status" value="1"/>
</dbReference>
<gene>
    <name evidence="10" type="ORF">O3G_MSEX006725</name>
</gene>
<reference evidence="10" key="1">
    <citation type="journal article" date="2016" name="Insect Biochem. Mol. Biol.">
        <title>Multifaceted biological insights from a draft genome sequence of the tobacco hornworm moth, Manduca sexta.</title>
        <authorList>
            <person name="Kanost M.R."/>
            <person name="Arrese E.L."/>
            <person name="Cao X."/>
            <person name="Chen Y.R."/>
            <person name="Chellapilla S."/>
            <person name="Goldsmith M.R."/>
            <person name="Grosse-Wilde E."/>
            <person name="Heckel D.G."/>
            <person name="Herndon N."/>
            <person name="Jiang H."/>
            <person name="Papanicolaou A."/>
            <person name="Qu J."/>
            <person name="Soulages J.L."/>
            <person name="Vogel H."/>
            <person name="Walters J."/>
            <person name="Waterhouse R.M."/>
            <person name="Ahn S.J."/>
            <person name="Almeida F.C."/>
            <person name="An C."/>
            <person name="Aqrawi P."/>
            <person name="Bretschneider A."/>
            <person name="Bryant W.B."/>
            <person name="Bucks S."/>
            <person name="Chao H."/>
            <person name="Chevignon G."/>
            <person name="Christen J.M."/>
            <person name="Clarke D.F."/>
            <person name="Dittmer N.T."/>
            <person name="Ferguson L.C.F."/>
            <person name="Garavelou S."/>
            <person name="Gordon K.H.J."/>
            <person name="Gunaratna R.T."/>
            <person name="Han Y."/>
            <person name="Hauser F."/>
            <person name="He Y."/>
            <person name="Heidel-Fischer H."/>
            <person name="Hirsh A."/>
            <person name="Hu Y."/>
            <person name="Jiang H."/>
            <person name="Kalra D."/>
            <person name="Klinner C."/>
            <person name="Konig C."/>
            <person name="Kovar C."/>
            <person name="Kroll A.R."/>
            <person name="Kuwar S.S."/>
            <person name="Lee S.L."/>
            <person name="Lehman R."/>
            <person name="Li K."/>
            <person name="Li Z."/>
            <person name="Liang H."/>
            <person name="Lovelace S."/>
            <person name="Lu Z."/>
            <person name="Mansfield J.H."/>
            <person name="McCulloch K.J."/>
            <person name="Mathew T."/>
            <person name="Morton B."/>
            <person name="Muzny D.M."/>
            <person name="Neunemann D."/>
            <person name="Ongeri F."/>
            <person name="Pauchet Y."/>
            <person name="Pu L.L."/>
            <person name="Pyrousis I."/>
            <person name="Rao X.J."/>
            <person name="Redding A."/>
            <person name="Roesel C."/>
            <person name="Sanchez-Gracia A."/>
            <person name="Schaack S."/>
            <person name="Shukla A."/>
            <person name="Tetreau G."/>
            <person name="Wang Y."/>
            <person name="Xiong G.H."/>
            <person name="Traut W."/>
            <person name="Walsh T.K."/>
            <person name="Worley K.C."/>
            <person name="Wu D."/>
            <person name="Wu W."/>
            <person name="Wu Y.Q."/>
            <person name="Zhang X."/>
            <person name="Zou Z."/>
            <person name="Zucker H."/>
            <person name="Briscoe A.D."/>
            <person name="Burmester T."/>
            <person name="Clem R.J."/>
            <person name="Feyereisen R."/>
            <person name="Grimmelikhuijzen C.J.P."/>
            <person name="Hamodrakas S.J."/>
            <person name="Hansson B.S."/>
            <person name="Huguet E."/>
            <person name="Jermiin L.S."/>
            <person name="Lan Q."/>
            <person name="Lehman H.K."/>
            <person name="Lorenzen M."/>
            <person name="Merzendorfer H."/>
            <person name="Michalopoulos I."/>
            <person name="Morton D.B."/>
            <person name="Muthukrishnan S."/>
            <person name="Oakeshott J.G."/>
            <person name="Palmer W."/>
            <person name="Park Y."/>
            <person name="Passarelli A.L."/>
            <person name="Rozas J."/>
            <person name="Schwartz L.M."/>
            <person name="Smith W."/>
            <person name="Southgate A."/>
            <person name="Vilcinskas A."/>
            <person name="Vogt R."/>
            <person name="Wang P."/>
            <person name="Werren J."/>
            <person name="Yu X.Q."/>
            <person name="Zhou J.J."/>
            <person name="Brown S.J."/>
            <person name="Scherer S.E."/>
            <person name="Richards S."/>
            <person name="Blissard G.W."/>
        </authorList>
    </citation>
    <scope>NUCLEOTIDE SEQUENCE</scope>
</reference>
<comment type="subcellular location">
    <subcellularLocation>
        <location evidence="9">Cell membrane</location>
        <topology evidence="9">Multi-pass membrane protein</topology>
    </subcellularLocation>
    <subcellularLocation>
        <location evidence="1">Membrane</location>
        <topology evidence="1">Multi-pass membrane protein</topology>
    </subcellularLocation>
</comment>
<feature type="transmembrane region" description="Helical" evidence="9">
    <location>
        <begin position="184"/>
        <end position="206"/>
    </location>
</feature>
<dbReference type="EMBL" id="JH668392">
    <property type="protein sequence ID" value="KAG6450684.1"/>
    <property type="molecule type" value="Genomic_DNA"/>
</dbReference>
<evidence type="ECO:0000313" key="10">
    <source>
        <dbReference type="EMBL" id="KAG6450684.1"/>
    </source>
</evidence>
<comment type="caution">
    <text evidence="9">Lacks conserved residue(s) required for the propagation of feature annotation.</text>
</comment>
<evidence type="ECO:0000256" key="1">
    <source>
        <dbReference type="ARBA" id="ARBA00004141"/>
    </source>
</evidence>
<organism evidence="10 11">
    <name type="scientific">Manduca sexta</name>
    <name type="common">Tobacco hawkmoth</name>
    <name type="synonym">Tobacco hornworm</name>
    <dbReference type="NCBI Taxonomy" id="7130"/>
    <lineage>
        <taxon>Eukaryota</taxon>
        <taxon>Metazoa</taxon>
        <taxon>Ecdysozoa</taxon>
        <taxon>Arthropoda</taxon>
        <taxon>Hexapoda</taxon>
        <taxon>Insecta</taxon>
        <taxon>Pterygota</taxon>
        <taxon>Neoptera</taxon>
        <taxon>Endopterygota</taxon>
        <taxon>Lepidoptera</taxon>
        <taxon>Glossata</taxon>
        <taxon>Ditrysia</taxon>
        <taxon>Bombycoidea</taxon>
        <taxon>Sphingidae</taxon>
        <taxon>Sphinginae</taxon>
        <taxon>Sphingini</taxon>
        <taxon>Manduca</taxon>
    </lineage>
</organism>
<keyword evidence="3 9" id="KW-0812">Transmembrane</keyword>
<dbReference type="GO" id="GO:0004984">
    <property type="term" value="F:olfactory receptor activity"/>
    <property type="evidence" value="ECO:0007669"/>
    <property type="project" value="InterPro"/>
</dbReference>
<evidence type="ECO:0000256" key="6">
    <source>
        <dbReference type="ARBA" id="ARBA00023136"/>
    </source>
</evidence>